<dbReference type="Proteomes" id="UP000013782">
    <property type="component" value="Unassembled WGS sequence"/>
</dbReference>
<organism evidence="1 2">
    <name type="scientific">Enterococcus pallens ATCC BAA-351</name>
    <dbReference type="NCBI Taxonomy" id="1158607"/>
    <lineage>
        <taxon>Bacteria</taxon>
        <taxon>Bacillati</taxon>
        <taxon>Bacillota</taxon>
        <taxon>Bacilli</taxon>
        <taxon>Lactobacillales</taxon>
        <taxon>Enterococcaceae</taxon>
        <taxon>Enterococcus</taxon>
    </lineage>
</organism>
<dbReference type="RefSeq" id="WP_010757345.1">
    <property type="nucleotide sequence ID" value="NZ_ASWD01000001.1"/>
</dbReference>
<dbReference type="PATRIC" id="fig|1158607.3.peg.2330"/>
<evidence type="ECO:0008006" key="3">
    <source>
        <dbReference type="Google" id="ProtNLM"/>
    </source>
</evidence>
<gene>
    <name evidence="1" type="ORF">UAU_02355</name>
</gene>
<comment type="caution">
    <text evidence="1">The sequence shown here is derived from an EMBL/GenBank/DDBJ whole genome shotgun (WGS) entry which is preliminary data.</text>
</comment>
<evidence type="ECO:0000313" key="2">
    <source>
        <dbReference type="Proteomes" id="UP000013782"/>
    </source>
</evidence>
<sequence>MKQIRWAMMVVIVVMLSGCSQIKKTTQMTHEKESSSQTNERNEKEQLIADYPETLLAWIYQNEAFSFDYEEFTVDQYNKFVSVENNVRGKYVYDPQQPAAAHQTYELESIAGKVSDKIDHKEVIKDGTFQAIAVPNKEIIFSTDEQLTSSCWHRVAVMNYLDLRGFKRTNGGKERLANERELRFLQYENSEGKVIKLYLDDTPQLYGVGVSNLNTPEEDHQLYIISNISQDVPEEMFETDEYTEK</sequence>
<protein>
    <recommendedName>
        <fullName evidence="3">Lipoprotein</fullName>
    </recommendedName>
</protein>
<dbReference type="HOGENOM" id="CLU_1132232_0_0_9"/>
<dbReference type="PROSITE" id="PS51257">
    <property type="entry name" value="PROKAR_LIPOPROTEIN"/>
    <property type="match status" value="1"/>
</dbReference>
<evidence type="ECO:0000313" key="1">
    <source>
        <dbReference type="EMBL" id="EOH93659.1"/>
    </source>
</evidence>
<name>R2T047_9ENTE</name>
<dbReference type="EMBL" id="AJAQ01000016">
    <property type="protein sequence ID" value="EOH93659.1"/>
    <property type="molecule type" value="Genomic_DNA"/>
</dbReference>
<dbReference type="STRING" id="160454.RV10_GL001398"/>
<keyword evidence="2" id="KW-1185">Reference proteome</keyword>
<proteinExistence type="predicted"/>
<reference evidence="1 2" key="1">
    <citation type="submission" date="2013-02" db="EMBL/GenBank/DDBJ databases">
        <title>The Genome Sequence of Enterococcus pallens BAA-351.</title>
        <authorList>
            <consortium name="The Broad Institute Genome Sequencing Platform"/>
            <consortium name="The Broad Institute Genome Sequencing Center for Infectious Disease"/>
            <person name="Earl A.M."/>
            <person name="Gilmore M.S."/>
            <person name="Lebreton F."/>
            <person name="Walker B."/>
            <person name="Young S.K."/>
            <person name="Zeng Q."/>
            <person name="Gargeya S."/>
            <person name="Fitzgerald M."/>
            <person name="Haas B."/>
            <person name="Abouelleil A."/>
            <person name="Alvarado L."/>
            <person name="Arachchi H.M."/>
            <person name="Berlin A.M."/>
            <person name="Chapman S.B."/>
            <person name="Dewar J."/>
            <person name="Goldberg J."/>
            <person name="Griggs A."/>
            <person name="Gujja S."/>
            <person name="Hansen M."/>
            <person name="Howarth C."/>
            <person name="Imamovic A."/>
            <person name="Larimer J."/>
            <person name="McCowan C."/>
            <person name="Murphy C."/>
            <person name="Neiman D."/>
            <person name="Pearson M."/>
            <person name="Priest M."/>
            <person name="Roberts A."/>
            <person name="Saif S."/>
            <person name="Shea T."/>
            <person name="Sisk P."/>
            <person name="Sykes S."/>
            <person name="Wortman J."/>
            <person name="Nusbaum C."/>
            <person name="Birren B."/>
        </authorList>
    </citation>
    <scope>NUCLEOTIDE SEQUENCE [LARGE SCALE GENOMIC DNA]</scope>
    <source>
        <strain evidence="1 2">ATCC BAA-351</strain>
    </source>
</reference>
<dbReference type="AlphaFoldDB" id="R2T047"/>
<accession>R2T047</accession>